<comment type="similarity">
    <text evidence="1">Belongs to the peptidase C40 family.</text>
</comment>
<accession>A0AAJ2RAE2</accession>
<evidence type="ECO:0000256" key="4">
    <source>
        <dbReference type="ARBA" id="ARBA00022807"/>
    </source>
</evidence>
<keyword evidence="4" id="KW-0788">Thiol protease</keyword>
<reference evidence="6" key="1">
    <citation type="submission" date="2023-11" db="EMBL/GenBank/DDBJ databases">
        <title>Identification and selenium tolerance of Delftia acidovorans R3-25.</title>
        <authorList>
            <person name="Zhang S."/>
            <person name="Liu Y."/>
            <person name="Guo Y."/>
        </authorList>
    </citation>
    <scope>NUCLEOTIDE SEQUENCE</scope>
    <source>
        <strain evidence="6">R3-25</strain>
    </source>
</reference>
<dbReference type="GO" id="GO:0006508">
    <property type="term" value="P:proteolysis"/>
    <property type="evidence" value="ECO:0007669"/>
    <property type="project" value="UniProtKB-KW"/>
</dbReference>
<evidence type="ECO:0000313" key="6">
    <source>
        <dbReference type="EMBL" id="MDX4957937.1"/>
    </source>
</evidence>
<proteinExistence type="inferred from homology"/>
<keyword evidence="3" id="KW-0378">Hydrolase</keyword>
<protein>
    <submittedName>
        <fullName evidence="6">NlpC/P60 family protein</fullName>
    </submittedName>
</protein>
<sequence length="141" mass="15592">MSITRAQIVAAARDWIGVRWKHQGRSRAGVDCIGLAVCVRAELGLDHLDAAGYGRTAEDERMLDFCRQHMRPVAMAQIQPGDVLVMAHDDQRHMAIVADYPGGGLSLVHAYAGVRRVVEMRLDAVWRARIRGAFAFPEIGD</sequence>
<name>A0AAJ2RAE2_DELAC</name>
<evidence type="ECO:0000313" key="7">
    <source>
        <dbReference type="Proteomes" id="UP001287445"/>
    </source>
</evidence>
<dbReference type="InterPro" id="IPR000064">
    <property type="entry name" value="NLP_P60_dom"/>
</dbReference>
<dbReference type="PROSITE" id="PS51935">
    <property type="entry name" value="NLPC_P60"/>
    <property type="match status" value="1"/>
</dbReference>
<organism evidence="6 7">
    <name type="scientific">Delftia acidovorans</name>
    <name type="common">Pseudomonas acidovorans</name>
    <name type="synonym">Comamonas acidovorans</name>
    <dbReference type="NCBI Taxonomy" id="80866"/>
    <lineage>
        <taxon>Bacteria</taxon>
        <taxon>Pseudomonadati</taxon>
        <taxon>Pseudomonadota</taxon>
        <taxon>Betaproteobacteria</taxon>
        <taxon>Burkholderiales</taxon>
        <taxon>Comamonadaceae</taxon>
        <taxon>Delftia</taxon>
    </lineage>
</organism>
<dbReference type="SUPFAM" id="SSF54001">
    <property type="entry name" value="Cysteine proteinases"/>
    <property type="match status" value="1"/>
</dbReference>
<gene>
    <name evidence="6" type="ORF">SGN30_31335</name>
</gene>
<evidence type="ECO:0000259" key="5">
    <source>
        <dbReference type="PROSITE" id="PS51935"/>
    </source>
</evidence>
<dbReference type="AlphaFoldDB" id="A0AAJ2RAE2"/>
<evidence type="ECO:0000256" key="3">
    <source>
        <dbReference type="ARBA" id="ARBA00022801"/>
    </source>
</evidence>
<dbReference type="GO" id="GO:0008234">
    <property type="term" value="F:cysteine-type peptidase activity"/>
    <property type="evidence" value="ECO:0007669"/>
    <property type="project" value="UniProtKB-KW"/>
</dbReference>
<dbReference type="RefSeq" id="WP_319077000.1">
    <property type="nucleotide sequence ID" value="NZ_JAWWMZ010000022.1"/>
</dbReference>
<evidence type="ECO:0000256" key="2">
    <source>
        <dbReference type="ARBA" id="ARBA00022670"/>
    </source>
</evidence>
<dbReference type="EMBL" id="JAWWMZ010000022">
    <property type="protein sequence ID" value="MDX4957937.1"/>
    <property type="molecule type" value="Genomic_DNA"/>
</dbReference>
<dbReference type="Proteomes" id="UP001287445">
    <property type="component" value="Unassembled WGS sequence"/>
</dbReference>
<feature type="domain" description="NlpC/P60" evidence="5">
    <location>
        <begin position="2"/>
        <end position="137"/>
    </location>
</feature>
<evidence type="ECO:0000256" key="1">
    <source>
        <dbReference type="ARBA" id="ARBA00007074"/>
    </source>
</evidence>
<dbReference type="InterPro" id="IPR038765">
    <property type="entry name" value="Papain-like_cys_pep_sf"/>
</dbReference>
<dbReference type="Gene3D" id="3.90.1720.10">
    <property type="entry name" value="endopeptidase domain like (from Nostoc punctiforme)"/>
    <property type="match status" value="1"/>
</dbReference>
<comment type="caution">
    <text evidence="6">The sequence shown here is derived from an EMBL/GenBank/DDBJ whole genome shotgun (WGS) entry which is preliminary data.</text>
</comment>
<keyword evidence="2" id="KW-0645">Protease</keyword>
<dbReference type="Pfam" id="PF00877">
    <property type="entry name" value="NLPC_P60"/>
    <property type="match status" value="1"/>
</dbReference>